<dbReference type="Proteomes" id="UP000182058">
    <property type="component" value="Chromosome I"/>
</dbReference>
<keyword evidence="2" id="KW-1185">Reference proteome</keyword>
<evidence type="ECO:0000313" key="1">
    <source>
        <dbReference type="EMBL" id="SDU31785.1"/>
    </source>
</evidence>
<protein>
    <submittedName>
        <fullName evidence="1">Uncharacterized protein</fullName>
    </submittedName>
</protein>
<proteinExistence type="predicted"/>
<reference evidence="1 2" key="1">
    <citation type="submission" date="2016-10" db="EMBL/GenBank/DDBJ databases">
        <authorList>
            <person name="Varghese N."/>
            <person name="Submissions S."/>
        </authorList>
    </citation>
    <scope>NUCLEOTIDE SEQUENCE [LARGE SCALE GENOMIC DNA]</scope>
    <source>
        <strain evidence="1 2">BS3667</strain>
    </source>
</reference>
<sequence>MLMRSGVIHRQGNKPIERFTFYINSRKLQIKSVYGHKVRVHEPV</sequence>
<gene>
    <name evidence="1" type="ORF">SAMN04490201_1061</name>
</gene>
<organism evidence="1 2">
    <name type="scientific">Pseudomonas psychrophila</name>
    <dbReference type="NCBI Taxonomy" id="122355"/>
    <lineage>
        <taxon>Bacteria</taxon>
        <taxon>Pseudomonadati</taxon>
        <taxon>Pseudomonadota</taxon>
        <taxon>Gammaproteobacteria</taxon>
        <taxon>Pseudomonadales</taxon>
        <taxon>Pseudomonadaceae</taxon>
        <taxon>Pseudomonas</taxon>
    </lineage>
</organism>
<name>A0ABY0VJ52_9PSED</name>
<evidence type="ECO:0000313" key="2">
    <source>
        <dbReference type="Proteomes" id="UP000182058"/>
    </source>
</evidence>
<dbReference type="EMBL" id="LT629795">
    <property type="protein sequence ID" value="SDU31785.1"/>
    <property type="molecule type" value="Genomic_DNA"/>
</dbReference>
<accession>A0ABY0VJ52</accession>